<dbReference type="RefSeq" id="WP_131760217.1">
    <property type="nucleotide sequence ID" value="NZ_CAACUY010000107.1"/>
</dbReference>
<name>A0ABW2Y0Y1_9ACTN</name>
<dbReference type="Proteomes" id="UP001597063">
    <property type="component" value="Unassembled WGS sequence"/>
</dbReference>
<sequence>MDPAFPYDDGPRTTTLEAFADTIIPGARRTPGDRAVAGAAPGPGAVEAGALTLLDDPATGIGDGLDDLVRRLNEHAREHLRRREPGREPGAPAFAALPFTERTALVKALTAPGHPEREAWIGVALFCFMAFDSAAHLHTRDALAAGHPGLRTLGLADPDPDGLWRFPAFSYRCRLADPHPATTASGSPA</sequence>
<dbReference type="EMBL" id="JBHTGP010000038">
    <property type="protein sequence ID" value="MFD0692208.1"/>
    <property type="molecule type" value="Genomic_DNA"/>
</dbReference>
<gene>
    <name evidence="1" type="ORF">ACFQZM_47515</name>
</gene>
<reference evidence="2" key="1">
    <citation type="journal article" date="2019" name="Int. J. Syst. Evol. Microbiol.">
        <title>The Global Catalogue of Microorganisms (GCM) 10K type strain sequencing project: providing services to taxonomists for standard genome sequencing and annotation.</title>
        <authorList>
            <consortium name="The Broad Institute Genomics Platform"/>
            <consortium name="The Broad Institute Genome Sequencing Center for Infectious Disease"/>
            <person name="Wu L."/>
            <person name="Ma J."/>
        </authorList>
    </citation>
    <scope>NUCLEOTIDE SEQUENCE [LARGE SCALE GENOMIC DNA]</scope>
    <source>
        <strain evidence="2">JCM 9371</strain>
    </source>
</reference>
<protein>
    <submittedName>
        <fullName evidence="1">DUF5987 family protein</fullName>
    </submittedName>
</protein>
<dbReference type="InterPro" id="IPR046029">
    <property type="entry name" value="DUF5987"/>
</dbReference>
<dbReference type="Pfam" id="PF19449">
    <property type="entry name" value="DUF5987"/>
    <property type="match status" value="1"/>
</dbReference>
<evidence type="ECO:0000313" key="2">
    <source>
        <dbReference type="Proteomes" id="UP001597063"/>
    </source>
</evidence>
<keyword evidence="2" id="KW-1185">Reference proteome</keyword>
<organism evidence="1 2">
    <name type="scientific">Actinomadura fibrosa</name>
    <dbReference type="NCBI Taxonomy" id="111802"/>
    <lineage>
        <taxon>Bacteria</taxon>
        <taxon>Bacillati</taxon>
        <taxon>Actinomycetota</taxon>
        <taxon>Actinomycetes</taxon>
        <taxon>Streptosporangiales</taxon>
        <taxon>Thermomonosporaceae</taxon>
        <taxon>Actinomadura</taxon>
    </lineage>
</organism>
<evidence type="ECO:0000313" key="1">
    <source>
        <dbReference type="EMBL" id="MFD0692208.1"/>
    </source>
</evidence>
<accession>A0ABW2Y0Y1</accession>
<comment type="caution">
    <text evidence="1">The sequence shown here is derived from an EMBL/GenBank/DDBJ whole genome shotgun (WGS) entry which is preliminary data.</text>
</comment>
<proteinExistence type="predicted"/>